<gene>
    <name evidence="3" type="ORF">H8E80_05980</name>
</gene>
<reference evidence="3 4" key="1">
    <citation type="submission" date="2020-08" db="EMBL/GenBank/DDBJ databases">
        <title>Bridging the membrane lipid divide: bacteria of the FCB group superphylum have the potential to synthesize archaeal ether lipids.</title>
        <authorList>
            <person name="Villanueva L."/>
            <person name="Von Meijenfeldt F.A.B."/>
            <person name="Westbye A.B."/>
            <person name="Yadav S."/>
            <person name="Hopmans E.C."/>
            <person name="Dutilh B.E."/>
            <person name="Sinninghe Damste J.S."/>
        </authorList>
    </citation>
    <scope>NUCLEOTIDE SEQUENCE [LARGE SCALE GENOMIC DNA]</scope>
    <source>
        <strain evidence="3">NIOZ-UU82</strain>
    </source>
</reference>
<evidence type="ECO:0000313" key="4">
    <source>
        <dbReference type="Proteomes" id="UP000603545"/>
    </source>
</evidence>
<dbReference type="EMBL" id="JACNLL010000056">
    <property type="protein sequence ID" value="MBC8199578.1"/>
    <property type="molecule type" value="Genomic_DNA"/>
</dbReference>
<dbReference type="PANTHER" id="PTHR38731">
    <property type="entry name" value="LIPL45-RELATED LIPOPROTEIN-RELATED"/>
    <property type="match status" value="1"/>
</dbReference>
<dbReference type="AlphaFoldDB" id="A0A8J6N6L5"/>
<feature type="chain" id="PRO_5035280285" evidence="1">
    <location>
        <begin position="23"/>
        <end position="240"/>
    </location>
</feature>
<dbReference type="InterPro" id="IPR006860">
    <property type="entry name" value="FecR"/>
</dbReference>
<keyword evidence="1" id="KW-0732">Signal</keyword>
<evidence type="ECO:0000259" key="2">
    <source>
        <dbReference type="Pfam" id="PF04773"/>
    </source>
</evidence>
<dbReference type="Pfam" id="PF04773">
    <property type="entry name" value="FecR"/>
    <property type="match status" value="1"/>
</dbReference>
<evidence type="ECO:0000256" key="1">
    <source>
        <dbReference type="SAM" id="SignalP"/>
    </source>
</evidence>
<name>A0A8J6N6L5_9BACT</name>
<dbReference type="Proteomes" id="UP000603545">
    <property type="component" value="Unassembled WGS sequence"/>
</dbReference>
<comment type="caution">
    <text evidence="3">The sequence shown here is derived from an EMBL/GenBank/DDBJ whole genome shotgun (WGS) entry which is preliminary data.</text>
</comment>
<sequence>MKKLSKISLVICLCLASFPSFAGPNRQVAGAVTFMMGDVFVSHDKTAWVNADFDMKIHQGDQIRTEAESRCEITLEDGTLVRMDENSFQQFEKCMVSKTAKEVSLFLSSGKMWLNARKILAKSDSFKVRTNKAVCAIRGTKFRVDTDDEQTRISVHKGVVATWSALFDKPKPKPDASILEPKPIAGPHPVSMERWVEIVKAFQQITIDSNGKYEKKDFNINSIMEDQWIRWNMARDNDHT</sequence>
<organism evidence="3 4">
    <name type="scientific">Candidatus Desulfaltia bathyphila</name>
    <dbReference type="NCBI Taxonomy" id="2841697"/>
    <lineage>
        <taxon>Bacteria</taxon>
        <taxon>Pseudomonadati</taxon>
        <taxon>Thermodesulfobacteriota</taxon>
        <taxon>Desulfobacteria</taxon>
        <taxon>Desulfobacterales</taxon>
        <taxon>Desulfobacterales incertae sedis</taxon>
        <taxon>Candidatus Desulfaltia</taxon>
    </lineage>
</organism>
<feature type="domain" description="FecR protein" evidence="2">
    <location>
        <begin position="61"/>
        <end position="160"/>
    </location>
</feature>
<feature type="signal peptide" evidence="1">
    <location>
        <begin position="1"/>
        <end position="22"/>
    </location>
</feature>
<evidence type="ECO:0000313" key="3">
    <source>
        <dbReference type="EMBL" id="MBC8199578.1"/>
    </source>
</evidence>
<protein>
    <submittedName>
        <fullName evidence="3">FecR domain-containing protein</fullName>
    </submittedName>
</protein>
<proteinExistence type="predicted"/>
<dbReference type="Gene3D" id="2.60.120.1440">
    <property type="match status" value="1"/>
</dbReference>
<accession>A0A8J6N6L5</accession>